<dbReference type="SUPFAM" id="SSF53448">
    <property type="entry name" value="Nucleotide-diphospho-sugar transferases"/>
    <property type="match status" value="2"/>
</dbReference>
<dbReference type="InterPro" id="IPR029044">
    <property type="entry name" value="Nucleotide-diphossugar_trans"/>
</dbReference>
<protein>
    <recommendedName>
        <fullName evidence="1">Glycosyltransferase 2-like domain-containing protein</fullName>
    </recommendedName>
</protein>
<name>A0A261U449_9BORD</name>
<organism evidence="2 3">
    <name type="scientific">Bordetella genomosp. 4</name>
    <dbReference type="NCBI Taxonomy" id="463044"/>
    <lineage>
        <taxon>Bacteria</taxon>
        <taxon>Pseudomonadati</taxon>
        <taxon>Pseudomonadota</taxon>
        <taxon>Betaproteobacteria</taxon>
        <taxon>Burkholderiales</taxon>
        <taxon>Alcaligenaceae</taxon>
        <taxon>Bordetella</taxon>
    </lineage>
</organism>
<evidence type="ECO:0000313" key="3">
    <source>
        <dbReference type="Proteomes" id="UP000216885"/>
    </source>
</evidence>
<dbReference type="RefSeq" id="WP_094838092.1">
    <property type="nucleotide sequence ID" value="NZ_NEVQ01000013.1"/>
</dbReference>
<dbReference type="Pfam" id="PF00535">
    <property type="entry name" value="Glycos_transf_2"/>
    <property type="match status" value="2"/>
</dbReference>
<dbReference type="PANTHER" id="PTHR43685:SF2">
    <property type="entry name" value="GLYCOSYLTRANSFERASE 2-LIKE DOMAIN-CONTAINING PROTEIN"/>
    <property type="match status" value="1"/>
</dbReference>
<dbReference type="AlphaFoldDB" id="A0A261U449"/>
<sequence length="659" mass="74572">MIFRRRNQKPPSEESIACSLIRSSDLFDSAWYLDQYPDVMQAGFDPVLHYVRHGAKEGRRPGPWFDIERYLGAQANRAAIQNPLLHYLENRDKFILPEAAPKRGYSSFGEFLNCAMLSPVTLAPFKEEDKRCFAVMESIAKYLVRQTNGDETLKISVIMPVRNRARTLQQAIDSVVAQRYRNFELIIVDDGSNDASVSIAQTAMLRDSRIRLIRIEQPRGVCVARNVGLANATGEIVGYLDSDNTWLEDYLGAAVGAFRLLPTADAIYGGQYIYAESDLSQLSAVRFGPMNVSLLEQHNYIDLNCFLHKRNIVEKGIRFDESLQRLVDWDFILRINSGFRIISIPVLLSRYYLHAAEDTITKTVDIGPALQTIAFRNSQTSLLSTDNTLKKRICVIIPSYQALHFLRDCINALASYLDQDLFELIVVDNNSDHEVKQYLKSIENKKIKIIFNDVNYGFSYAVNQGATMASLDADIVLMNNDARIEAGGLTRLQEIAYEASDIAMSVPRQVLPAGAENISLHVPYATTSLACDVSLSKHHKNIASVDLFHDGRRVELSFAPFFCVYIKRPVWDACGGLDYENGRHYRSDRIMCDFIKQVLRQRIVYTPDATVHHGAQIATRELAQRDGDGNEYDSMLTKNIWPADLAARLKIDRRPWASD</sequence>
<evidence type="ECO:0000259" key="1">
    <source>
        <dbReference type="Pfam" id="PF00535"/>
    </source>
</evidence>
<gene>
    <name evidence="2" type="ORF">CAL20_13250</name>
</gene>
<evidence type="ECO:0000313" key="2">
    <source>
        <dbReference type="EMBL" id="OZI56395.1"/>
    </source>
</evidence>
<feature type="domain" description="Glycosyltransferase 2-like" evidence="1">
    <location>
        <begin position="394"/>
        <end position="506"/>
    </location>
</feature>
<accession>A0A261U449</accession>
<dbReference type="EMBL" id="NEVQ01000013">
    <property type="protein sequence ID" value="OZI56395.1"/>
    <property type="molecule type" value="Genomic_DNA"/>
</dbReference>
<dbReference type="PANTHER" id="PTHR43685">
    <property type="entry name" value="GLYCOSYLTRANSFERASE"/>
    <property type="match status" value="1"/>
</dbReference>
<proteinExistence type="predicted"/>
<keyword evidence="3" id="KW-1185">Reference proteome</keyword>
<reference evidence="2 3" key="1">
    <citation type="submission" date="2017-05" db="EMBL/GenBank/DDBJ databases">
        <title>Complete and WGS of Bordetella genogroups.</title>
        <authorList>
            <person name="Spilker T."/>
            <person name="LiPuma J."/>
        </authorList>
    </citation>
    <scope>NUCLEOTIDE SEQUENCE [LARGE SCALE GENOMIC DNA]</scope>
    <source>
        <strain evidence="2 3">AU9919</strain>
    </source>
</reference>
<dbReference type="Proteomes" id="UP000216885">
    <property type="component" value="Unassembled WGS sequence"/>
</dbReference>
<dbReference type="InterPro" id="IPR050834">
    <property type="entry name" value="Glycosyltransf_2"/>
</dbReference>
<feature type="domain" description="Glycosyltransferase 2-like" evidence="1">
    <location>
        <begin position="156"/>
        <end position="282"/>
    </location>
</feature>
<comment type="caution">
    <text evidence="2">The sequence shown here is derived from an EMBL/GenBank/DDBJ whole genome shotgun (WGS) entry which is preliminary data.</text>
</comment>
<dbReference type="Gene3D" id="3.90.550.10">
    <property type="entry name" value="Spore Coat Polysaccharide Biosynthesis Protein SpsA, Chain A"/>
    <property type="match status" value="2"/>
</dbReference>
<dbReference type="InterPro" id="IPR001173">
    <property type="entry name" value="Glyco_trans_2-like"/>
</dbReference>